<protein>
    <submittedName>
        <fullName evidence="1">Uncharacterized protein</fullName>
    </submittedName>
</protein>
<proteinExistence type="predicted"/>
<accession>A0ABP7EYL3</accession>
<evidence type="ECO:0000313" key="2">
    <source>
        <dbReference type="Proteomes" id="UP001500908"/>
    </source>
</evidence>
<dbReference type="Proteomes" id="UP001500908">
    <property type="component" value="Unassembled WGS sequence"/>
</dbReference>
<comment type="caution">
    <text evidence="1">The sequence shown here is derived from an EMBL/GenBank/DDBJ whole genome shotgun (WGS) entry which is preliminary data.</text>
</comment>
<organism evidence="1 2">
    <name type="scientific">Salinactinospora qingdaonensis</name>
    <dbReference type="NCBI Taxonomy" id="702744"/>
    <lineage>
        <taxon>Bacteria</taxon>
        <taxon>Bacillati</taxon>
        <taxon>Actinomycetota</taxon>
        <taxon>Actinomycetes</taxon>
        <taxon>Streptosporangiales</taxon>
        <taxon>Nocardiopsidaceae</taxon>
        <taxon>Salinactinospora</taxon>
    </lineage>
</organism>
<sequence>MPVRVAGAQTREQRMAWRLYGSGTAAETAGMSAQELMELLCG</sequence>
<reference evidence="2" key="1">
    <citation type="journal article" date="2019" name="Int. J. Syst. Evol. Microbiol.">
        <title>The Global Catalogue of Microorganisms (GCM) 10K type strain sequencing project: providing services to taxonomists for standard genome sequencing and annotation.</title>
        <authorList>
            <consortium name="The Broad Institute Genomics Platform"/>
            <consortium name="The Broad Institute Genome Sequencing Center for Infectious Disease"/>
            <person name="Wu L."/>
            <person name="Ma J."/>
        </authorList>
    </citation>
    <scope>NUCLEOTIDE SEQUENCE [LARGE SCALE GENOMIC DNA]</scope>
    <source>
        <strain evidence="2">JCM 17137</strain>
    </source>
</reference>
<gene>
    <name evidence="1" type="ORF">GCM10022402_04150</name>
</gene>
<keyword evidence="2" id="KW-1185">Reference proteome</keyword>
<evidence type="ECO:0000313" key="1">
    <source>
        <dbReference type="EMBL" id="GAA3726611.1"/>
    </source>
</evidence>
<name>A0ABP7EYL3_9ACTN</name>
<dbReference type="EMBL" id="BAABDD010000001">
    <property type="protein sequence ID" value="GAA3726611.1"/>
    <property type="molecule type" value="Genomic_DNA"/>
</dbReference>